<organism evidence="1 2">
    <name type="scientific">Methylorubrum populi</name>
    <dbReference type="NCBI Taxonomy" id="223967"/>
    <lineage>
        <taxon>Bacteria</taxon>
        <taxon>Pseudomonadati</taxon>
        <taxon>Pseudomonadota</taxon>
        <taxon>Alphaproteobacteria</taxon>
        <taxon>Hyphomicrobiales</taxon>
        <taxon>Methylobacteriaceae</taxon>
        <taxon>Methylorubrum</taxon>
    </lineage>
</organism>
<evidence type="ECO:0000313" key="1">
    <source>
        <dbReference type="EMBL" id="BAU89582.1"/>
    </source>
</evidence>
<name>A0A169QQM2_9HYPH</name>
<reference evidence="1 2" key="1">
    <citation type="journal article" date="2016" name="Genome Announc.">
        <title>Complete Genome Sequence of Methylobacterium populi P-1M, Isolated from Pink-Pigmented Household Biofilm.</title>
        <authorList>
            <person name="Morohoshi T."/>
            <person name="Ikeda T."/>
        </authorList>
    </citation>
    <scope>NUCLEOTIDE SEQUENCE [LARGE SCALE GENOMIC DNA]</scope>
    <source>
        <strain evidence="1 2">P-1M</strain>
    </source>
</reference>
<dbReference type="EMBL" id="AP014809">
    <property type="protein sequence ID" value="BAU89582.1"/>
    <property type="molecule type" value="Genomic_DNA"/>
</dbReference>
<sequence length="60" mass="6204">MIGRVHPGGPAVTAISVFQNEDGLWAVTAQGLVVTDLTKESAEAFAAAYLRLHEAPPSAA</sequence>
<proteinExistence type="predicted"/>
<evidence type="ECO:0000313" key="2">
    <source>
        <dbReference type="Proteomes" id="UP000218288"/>
    </source>
</evidence>
<protein>
    <submittedName>
        <fullName evidence="1">Uncharacterized protein</fullName>
    </submittedName>
</protein>
<gene>
    <name evidence="1" type="ORF">MPPM_0977</name>
</gene>
<accession>A0A169QQM2</accession>
<dbReference type="Proteomes" id="UP000218288">
    <property type="component" value="Chromosome"/>
</dbReference>
<dbReference type="AlphaFoldDB" id="A0A169QQM2"/>